<feature type="transmembrane region" description="Helical" evidence="6">
    <location>
        <begin position="321"/>
        <end position="344"/>
    </location>
</feature>
<keyword evidence="4 6" id="KW-1133">Transmembrane helix</keyword>
<keyword evidence="3 6" id="KW-0812">Transmembrane</keyword>
<evidence type="ECO:0000256" key="4">
    <source>
        <dbReference type="ARBA" id="ARBA00022989"/>
    </source>
</evidence>
<evidence type="ECO:0000256" key="1">
    <source>
        <dbReference type="ARBA" id="ARBA00004651"/>
    </source>
</evidence>
<dbReference type="InterPro" id="IPR011701">
    <property type="entry name" value="MFS"/>
</dbReference>
<dbReference type="PANTHER" id="PTHR23513:SF6">
    <property type="entry name" value="MAJOR FACILITATOR SUPERFAMILY ASSOCIATED DOMAIN-CONTAINING PROTEIN"/>
    <property type="match status" value="1"/>
</dbReference>
<evidence type="ECO:0000256" key="2">
    <source>
        <dbReference type="ARBA" id="ARBA00022475"/>
    </source>
</evidence>
<feature type="transmembrane region" description="Helical" evidence="6">
    <location>
        <begin position="21"/>
        <end position="45"/>
    </location>
</feature>
<dbReference type="EMBL" id="CAEZSR010000259">
    <property type="protein sequence ID" value="CAB4594619.1"/>
    <property type="molecule type" value="Genomic_DNA"/>
</dbReference>
<keyword evidence="5 6" id="KW-0472">Membrane</keyword>
<dbReference type="SUPFAM" id="SSF103473">
    <property type="entry name" value="MFS general substrate transporter"/>
    <property type="match status" value="1"/>
</dbReference>
<sequence length="447" mass="45375">MAAPDRAPGFRRALSHRVFRLELVAYALASACVGMGIVVISVALFRRGGSTTWATLGVVSRVAPFVLLSAISGALAGRRDPRKVLQLAFAAQLVMAGVIALSVGSAPLAALVLAGFAANALWTIAYPTMAALLPRVVGDDDLVSANGLLSTVESLAWIAGPGLGGLMVTAFGMRPTIAVQAGLALVALAVATMARRGSAAMVVERPTDAPDRRSLLADLRAGVRSVAESPMVHHPLALLLVANAVYGALQVLMLVAAWKRLGMSEGGYGALCAGLGAGAFAALVVVNRVGRISNVALALTGAVLLSSMPVALLAFTSTPLVGVVLLGFSGLGLVLTEVVALALLQRELPIERVAGVFGLLDSLTVGSMLVGSVVAGPLVSLLGLEWALVVVGSFIPVIAVVAVPRLAARRMASWAAASTSATLQHEVAVIAGGSSPVAAVHNATINR</sequence>
<dbReference type="Gene3D" id="1.20.1250.20">
    <property type="entry name" value="MFS general substrate transporter like domains"/>
    <property type="match status" value="1"/>
</dbReference>
<keyword evidence="2" id="KW-1003">Cell membrane</keyword>
<feature type="transmembrane region" description="Helical" evidence="6">
    <location>
        <begin position="356"/>
        <end position="380"/>
    </location>
</feature>
<evidence type="ECO:0000256" key="3">
    <source>
        <dbReference type="ARBA" id="ARBA00022692"/>
    </source>
</evidence>
<feature type="transmembrane region" description="Helical" evidence="6">
    <location>
        <begin position="295"/>
        <end position="315"/>
    </location>
</feature>
<name>A0A6J6G3S7_9ZZZZ</name>
<evidence type="ECO:0000313" key="7">
    <source>
        <dbReference type="EMBL" id="CAB4594619.1"/>
    </source>
</evidence>
<gene>
    <name evidence="7" type="ORF">UFOPK1493_03931</name>
</gene>
<comment type="subcellular location">
    <subcellularLocation>
        <location evidence="1">Cell membrane</location>
        <topology evidence="1">Multi-pass membrane protein</topology>
    </subcellularLocation>
</comment>
<dbReference type="InterPro" id="IPR036259">
    <property type="entry name" value="MFS_trans_sf"/>
</dbReference>
<dbReference type="Pfam" id="PF07690">
    <property type="entry name" value="MFS_1"/>
    <property type="match status" value="1"/>
</dbReference>
<dbReference type="GO" id="GO:0005886">
    <property type="term" value="C:plasma membrane"/>
    <property type="evidence" value="ECO:0007669"/>
    <property type="project" value="UniProtKB-SubCell"/>
</dbReference>
<proteinExistence type="predicted"/>
<accession>A0A6J6G3S7</accession>
<feature type="transmembrane region" description="Helical" evidence="6">
    <location>
        <begin position="268"/>
        <end position="286"/>
    </location>
</feature>
<dbReference type="AlphaFoldDB" id="A0A6J6G3S7"/>
<feature type="transmembrane region" description="Helical" evidence="6">
    <location>
        <begin position="386"/>
        <end position="408"/>
    </location>
</feature>
<protein>
    <submittedName>
        <fullName evidence="7">Unannotated protein</fullName>
    </submittedName>
</protein>
<feature type="transmembrane region" description="Helical" evidence="6">
    <location>
        <begin position="236"/>
        <end position="256"/>
    </location>
</feature>
<feature type="transmembrane region" description="Helical" evidence="6">
    <location>
        <begin position="51"/>
        <end position="77"/>
    </location>
</feature>
<evidence type="ECO:0000256" key="5">
    <source>
        <dbReference type="ARBA" id="ARBA00023136"/>
    </source>
</evidence>
<dbReference type="PANTHER" id="PTHR23513">
    <property type="entry name" value="INTEGRAL MEMBRANE EFFLUX PROTEIN-RELATED"/>
    <property type="match status" value="1"/>
</dbReference>
<feature type="transmembrane region" description="Helical" evidence="6">
    <location>
        <begin position="177"/>
        <end position="194"/>
    </location>
</feature>
<reference evidence="7" key="1">
    <citation type="submission" date="2020-05" db="EMBL/GenBank/DDBJ databases">
        <authorList>
            <person name="Chiriac C."/>
            <person name="Salcher M."/>
            <person name="Ghai R."/>
            <person name="Kavagutti S V."/>
        </authorList>
    </citation>
    <scope>NUCLEOTIDE SEQUENCE</scope>
</reference>
<evidence type="ECO:0000256" key="6">
    <source>
        <dbReference type="SAM" id="Phobius"/>
    </source>
</evidence>
<dbReference type="GO" id="GO:0022857">
    <property type="term" value="F:transmembrane transporter activity"/>
    <property type="evidence" value="ECO:0007669"/>
    <property type="project" value="InterPro"/>
</dbReference>
<organism evidence="7">
    <name type="scientific">freshwater metagenome</name>
    <dbReference type="NCBI Taxonomy" id="449393"/>
    <lineage>
        <taxon>unclassified sequences</taxon>
        <taxon>metagenomes</taxon>
        <taxon>ecological metagenomes</taxon>
    </lineage>
</organism>
<dbReference type="CDD" id="cd06173">
    <property type="entry name" value="MFS_MefA_like"/>
    <property type="match status" value="1"/>
</dbReference>